<evidence type="ECO:0000313" key="1">
    <source>
        <dbReference type="EMBL" id="KAF9073186.1"/>
    </source>
</evidence>
<dbReference type="AlphaFoldDB" id="A0A9P5UBK8"/>
<dbReference type="EMBL" id="JADNRY010000019">
    <property type="protein sequence ID" value="KAF9073186.1"/>
    <property type="molecule type" value="Genomic_DNA"/>
</dbReference>
<dbReference type="OrthoDB" id="2593747at2759"/>
<protein>
    <submittedName>
        <fullName evidence="1">Uncharacterized protein</fullName>
    </submittedName>
</protein>
<organism evidence="1 2">
    <name type="scientific">Rhodocollybia butyracea</name>
    <dbReference type="NCBI Taxonomy" id="206335"/>
    <lineage>
        <taxon>Eukaryota</taxon>
        <taxon>Fungi</taxon>
        <taxon>Dikarya</taxon>
        <taxon>Basidiomycota</taxon>
        <taxon>Agaricomycotina</taxon>
        <taxon>Agaricomycetes</taxon>
        <taxon>Agaricomycetidae</taxon>
        <taxon>Agaricales</taxon>
        <taxon>Marasmiineae</taxon>
        <taxon>Omphalotaceae</taxon>
        <taxon>Rhodocollybia</taxon>
    </lineage>
</organism>
<gene>
    <name evidence="1" type="ORF">BDP27DRAFT_1400351</name>
</gene>
<accession>A0A9P5UBK8</accession>
<keyword evidence="2" id="KW-1185">Reference proteome</keyword>
<reference evidence="1" key="1">
    <citation type="submission" date="2020-11" db="EMBL/GenBank/DDBJ databases">
        <authorList>
            <consortium name="DOE Joint Genome Institute"/>
            <person name="Ahrendt S."/>
            <person name="Riley R."/>
            <person name="Andreopoulos W."/>
            <person name="Labutti K."/>
            <person name="Pangilinan J."/>
            <person name="Ruiz-Duenas F.J."/>
            <person name="Barrasa J.M."/>
            <person name="Sanchez-Garcia M."/>
            <person name="Camarero S."/>
            <person name="Miyauchi S."/>
            <person name="Serrano A."/>
            <person name="Linde D."/>
            <person name="Babiker R."/>
            <person name="Drula E."/>
            <person name="Ayuso-Fernandez I."/>
            <person name="Pacheco R."/>
            <person name="Padilla G."/>
            <person name="Ferreira P."/>
            <person name="Barriuso J."/>
            <person name="Kellner H."/>
            <person name="Castanera R."/>
            <person name="Alfaro M."/>
            <person name="Ramirez L."/>
            <person name="Pisabarro A.G."/>
            <person name="Kuo A."/>
            <person name="Tritt A."/>
            <person name="Lipzen A."/>
            <person name="He G."/>
            <person name="Yan M."/>
            <person name="Ng V."/>
            <person name="Cullen D."/>
            <person name="Martin F."/>
            <person name="Rosso M.-N."/>
            <person name="Henrissat B."/>
            <person name="Hibbett D."/>
            <person name="Martinez A.T."/>
            <person name="Grigoriev I.V."/>
        </authorList>
    </citation>
    <scope>NUCLEOTIDE SEQUENCE</scope>
    <source>
        <strain evidence="1">AH 40177</strain>
    </source>
</reference>
<proteinExistence type="predicted"/>
<evidence type="ECO:0000313" key="2">
    <source>
        <dbReference type="Proteomes" id="UP000772434"/>
    </source>
</evidence>
<sequence length="171" mass="20023">MIDDNPILLQSILRSDWERLLNVLMHKTYLDPPLDFKMVDWISVLKLSTLWEMDVIRAIAIKKIDRLNLDNPARKVNLAREYKIPDYCLPSLSQLIMRSASLSFQDLKWLGPECALNVASIRERINHDWKGSSKSTNVFLDQRRTLVCENVREDVDRAILSVFKGQEEYLY</sequence>
<name>A0A9P5UBK8_9AGAR</name>
<comment type="caution">
    <text evidence="1">The sequence shown here is derived from an EMBL/GenBank/DDBJ whole genome shotgun (WGS) entry which is preliminary data.</text>
</comment>
<dbReference type="Proteomes" id="UP000772434">
    <property type="component" value="Unassembled WGS sequence"/>
</dbReference>